<dbReference type="GO" id="GO:0004065">
    <property type="term" value="F:arylsulfatase activity"/>
    <property type="evidence" value="ECO:0007669"/>
    <property type="project" value="TreeGrafter"/>
</dbReference>
<proteinExistence type="inferred from homology"/>
<feature type="domain" description="Sulfatase N-terminal" evidence="7">
    <location>
        <begin position="24"/>
        <end position="390"/>
    </location>
</feature>
<gene>
    <name evidence="8" type="ORF">FFWV33_18160</name>
</gene>
<dbReference type="Gene3D" id="3.30.1120.10">
    <property type="match status" value="1"/>
</dbReference>
<dbReference type="InterPro" id="IPR017850">
    <property type="entry name" value="Alkaline_phosphatase_core_sf"/>
</dbReference>
<reference evidence="8 9" key="1">
    <citation type="submission" date="2017-04" db="EMBL/GenBank/DDBJ databases">
        <title>Compelte genome sequence of WV33.</title>
        <authorList>
            <person name="Lee P.C."/>
        </authorList>
    </citation>
    <scope>NUCLEOTIDE SEQUENCE [LARGE SCALE GENOMIC DNA]</scope>
    <source>
        <strain evidence="8 9">WV33</strain>
    </source>
</reference>
<evidence type="ECO:0000256" key="2">
    <source>
        <dbReference type="ARBA" id="ARBA00008779"/>
    </source>
</evidence>
<keyword evidence="4" id="KW-0732">Signal</keyword>
<keyword evidence="6" id="KW-0106">Calcium</keyword>
<evidence type="ECO:0000256" key="4">
    <source>
        <dbReference type="ARBA" id="ARBA00022729"/>
    </source>
</evidence>
<dbReference type="Gene3D" id="3.40.720.10">
    <property type="entry name" value="Alkaline Phosphatase, subunit A"/>
    <property type="match status" value="1"/>
</dbReference>
<dbReference type="InterPro" id="IPR050738">
    <property type="entry name" value="Sulfatase"/>
</dbReference>
<name>A0A2S1LHP5_9FLAO</name>
<keyword evidence="9" id="KW-1185">Reference proteome</keyword>
<evidence type="ECO:0000256" key="5">
    <source>
        <dbReference type="ARBA" id="ARBA00022801"/>
    </source>
</evidence>
<evidence type="ECO:0000259" key="7">
    <source>
        <dbReference type="Pfam" id="PF00884"/>
    </source>
</evidence>
<dbReference type="PANTHER" id="PTHR42693:SF42">
    <property type="entry name" value="ARYLSULFATASE G"/>
    <property type="match status" value="1"/>
</dbReference>
<evidence type="ECO:0000256" key="3">
    <source>
        <dbReference type="ARBA" id="ARBA00022723"/>
    </source>
</evidence>
<dbReference type="CDD" id="cd16144">
    <property type="entry name" value="ARS_like"/>
    <property type="match status" value="1"/>
</dbReference>
<dbReference type="PANTHER" id="PTHR42693">
    <property type="entry name" value="ARYLSULFATASE FAMILY MEMBER"/>
    <property type="match status" value="1"/>
</dbReference>
<dbReference type="Proteomes" id="UP000244527">
    <property type="component" value="Chromosome"/>
</dbReference>
<dbReference type="InterPro" id="IPR024607">
    <property type="entry name" value="Sulfatase_CS"/>
</dbReference>
<dbReference type="Pfam" id="PF00884">
    <property type="entry name" value="Sulfatase"/>
    <property type="match status" value="1"/>
</dbReference>
<dbReference type="RefSeq" id="WP_108742211.1">
    <property type="nucleotide sequence ID" value="NZ_CP020918.1"/>
</dbReference>
<dbReference type="SUPFAM" id="SSF53649">
    <property type="entry name" value="Alkaline phosphatase-like"/>
    <property type="match status" value="1"/>
</dbReference>
<dbReference type="PROSITE" id="PS00523">
    <property type="entry name" value="SULFATASE_1"/>
    <property type="match status" value="1"/>
</dbReference>
<comment type="cofactor">
    <cofactor evidence="1">
        <name>Ca(2+)</name>
        <dbReference type="ChEBI" id="CHEBI:29108"/>
    </cofactor>
</comment>
<evidence type="ECO:0000256" key="6">
    <source>
        <dbReference type="ARBA" id="ARBA00022837"/>
    </source>
</evidence>
<accession>A0A2S1LHP5</accession>
<sequence length="498" mass="56228">MNKIICLIGLFANFTIVQSQVKKPNIVFIVVDDLGYGDVGFNGSKFYETPNLDALAKESLVFDNSYTYPTCSPSRTAILTGKQSFRTGVYTVPVLEKGTDQENIFSRWTVGREHPIYAEPLAEAGYKSIHLGKWHIVGPDPLNELKMSYPLKERLGQPDAGNYDWVALHKSKEVQQYYPEGRGFLKNVGGTFRGDPAFELGGYKSETKGYKAPFSNPFIAPKKGDEWLTDRLTDEALAFMDEHKGEPFLINLDFYAVHNPIVARNQEMLDKYSKKEGDPIMGQGLGKRRQTMVEYATMVESVDQNIQRVIDYLDKNNLRENTMIIVTSDNGQNEGPSTNNLLRDSKGYIYEGGIKVPTLVNWIGKVNPRRTDVVISVMDFFPTFLDVAGIENYKGILDGNSITPEFKKDTKFFEKRPLFLQVSSQYKHGTCSVIRKGEYKLIQFLADGKLELYDLSKDPLEATNIVKSNTKVAKKLLAELVQWRHSNQVPLPPNAIVK</sequence>
<keyword evidence="3" id="KW-0479">Metal-binding</keyword>
<evidence type="ECO:0000313" key="9">
    <source>
        <dbReference type="Proteomes" id="UP000244527"/>
    </source>
</evidence>
<organism evidence="8 9">
    <name type="scientific">Flavobacterium faecale</name>
    <dbReference type="NCBI Taxonomy" id="1355330"/>
    <lineage>
        <taxon>Bacteria</taxon>
        <taxon>Pseudomonadati</taxon>
        <taxon>Bacteroidota</taxon>
        <taxon>Flavobacteriia</taxon>
        <taxon>Flavobacteriales</taxon>
        <taxon>Flavobacteriaceae</taxon>
        <taxon>Flavobacterium</taxon>
    </lineage>
</organism>
<keyword evidence="5" id="KW-0378">Hydrolase</keyword>
<dbReference type="AlphaFoldDB" id="A0A2S1LHP5"/>
<comment type="similarity">
    <text evidence="2">Belongs to the sulfatase family.</text>
</comment>
<dbReference type="GO" id="GO:0046872">
    <property type="term" value="F:metal ion binding"/>
    <property type="evidence" value="ECO:0007669"/>
    <property type="project" value="UniProtKB-KW"/>
</dbReference>
<evidence type="ECO:0000256" key="1">
    <source>
        <dbReference type="ARBA" id="ARBA00001913"/>
    </source>
</evidence>
<dbReference type="EMBL" id="CP020918">
    <property type="protein sequence ID" value="AWG23315.1"/>
    <property type="molecule type" value="Genomic_DNA"/>
</dbReference>
<dbReference type="InterPro" id="IPR000917">
    <property type="entry name" value="Sulfatase_N"/>
</dbReference>
<dbReference type="OrthoDB" id="9777768at2"/>
<protein>
    <submittedName>
        <fullName evidence="8">Sulfatase</fullName>
    </submittedName>
</protein>
<evidence type="ECO:0000313" key="8">
    <source>
        <dbReference type="EMBL" id="AWG23315.1"/>
    </source>
</evidence>
<dbReference type="KEGG" id="ffa:FFWV33_18160"/>